<keyword evidence="12 22" id="KW-1133">Transmembrane helix</keyword>
<evidence type="ECO:0000256" key="10">
    <source>
        <dbReference type="ARBA" id="ARBA00022777"/>
    </source>
</evidence>
<dbReference type="STRING" id="318479.A0A0N4UJD9"/>
<dbReference type="PRINTS" id="PR00109">
    <property type="entry name" value="TYRKINASE"/>
</dbReference>
<feature type="transmembrane region" description="Helical" evidence="22">
    <location>
        <begin position="358"/>
        <end position="382"/>
    </location>
</feature>
<evidence type="ECO:0000256" key="11">
    <source>
        <dbReference type="ARBA" id="ARBA00022840"/>
    </source>
</evidence>
<dbReference type="SMART" id="SM00231">
    <property type="entry name" value="FA58C"/>
    <property type="match status" value="1"/>
</dbReference>
<comment type="subcellular location">
    <subcellularLocation>
        <location evidence="1">Cell membrane</location>
        <topology evidence="1">Single-pass type I membrane protein</topology>
    </subcellularLocation>
    <subcellularLocation>
        <location evidence="3">Cell projection</location>
        <location evidence="3">Axon</location>
    </subcellularLocation>
    <subcellularLocation>
        <location evidence="2">Perikaryon</location>
    </subcellularLocation>
</comment>
<evidence type="ECO:0000256" key="17">
    <source>
        <dbReference type="ARBA" id="ARBA00023180"/>
    </source>
</evidence>
<gene>
    <name evidence="25" type="ORF">DME_LOCUS1966</name>
</gene>
<dbReference type="GO" id="GO:0051897">
    <property type="term" value="P:positive regulation of phosphatidylinositol 3-kinase/protein kinase B signal transduction"/>
    <property type="evidence" value="ECO:0007669"/>
    <property type="project" value="TreeGrafter"/>
</dbReference>
<evidence type="ECO:0000256" key="12">
    <source>
        <dbReference type="ARBA" id="ARBA00022989"/>
    </source>
</evidence>
<name>A0A0N4UJD9_DRAME</name>
<dbReference type="GO" id="GO:0005886">
    <property type="term" value="C:plasma membrane"/>
    <property type="evidence" value="ECO:0007669"/>
    <property type="project" value="UniProtKB-SubCell"/>
</dbReference>
<evidence type="ECO:0000256" key="19">
    <source>
        <dbReference type="ARBA" id="ARBA00061639"/>
    </source>
</evidence>
<proteinExistence type="inferred from homology"/>
<comment type="similarity">
    <text evidence="19">Belongs to the protein kinase superfamily. Tyr protein kinase family. Insulin receptor subfamily.</text>
</comment>
<dbReference type="CDD" id="cd00057">
    <property type="entry name" value="FA58C"/>
    <property type="match status" value="1"/>
</dbReference>
<dbReference type="InterPro" id="IPR008266">
    <property type="entry name" value="Tyr_kinase_AS"/>
</dbReference>
<dbReference type="InterPro" id="IPR001245">
    <property type="entry name" value="Ser-Thr/Tyr_kinase_cat_dom"/>
</dbReference>
<evidence type="ECO:0000256" key="13">
    <source>
        <dbReference type="ARBA" id="ARBA00023136"/>
    </source>
</evidence>
<sequence length="805" mass="92438">MESGRILNSQLSASSSHDEESTGAQNSRIRKETGSGAWCPQNQVDMETKEWIQIDFTVEMVISAVETQGRFDGGRGMEYAPAYMIEYWRENLNNWARYKNNKHSEVILANTDTRSAVLRILDGGIIVKKIRIIPISESKRTVCMRLELYGCIFKDFLLWYSIPQGSIADGLNMQDFSYDGYANTSDVLIGGLGKLCDGVVGEDNFEKHPENWIGWQKDIQGSSVTMEFCFSEQRNISSISLHVSNFFKHQAQVFDWAHIWFFPLGNDIYSPRTIHYSYPRDSIFESARWVRIPISDRLVKKIKIFLKMAAEAKWLLLSHVPFDFAPNNNLMNQIIEPLNRDPLIHFSISDSVESYDRWYSTVFIIAIIVLSSIMSIFAYIACHYQRSNSLKSSLFDENTKDVQLMIVQGGTIKRVSPSAYRMTADNVENSLLEKMPICCDSGSEYADPDLAKFTDGTFLINHASSNAMASRHSMHYAASDIFKCIPSLDQTSNELILKAISRSKYMEYDNGCIPDFPNFVEIHRNNLKIKELLGKGEFGEVHLCQLENRLVAMKTLRPNADLQAQANFEKEIRIMSRLKHQNVVEVVGVCSEGASLCCIVEYMPKGDLCQYLQKQATVSVDNLLSICTQIAAGMSYLEAQNFVHRDLAARNCLIADDGTVKIADFGMARQLYDCDYYKYEGSFLLPIRWMAWECILLGKFTHKSDVWSFGVTMWEILNLCSEQPFVYLDDNEVIENIRYIYEHGQLKIYLEKPKYCRISFFQELIMPCWNRDDRSRPSFRSLHRRLQYTICSEPENDYQMASDFA</sequence>
<dbReference type="Proteomes" id="UP000274756">
    <property type="component" value="Unassembled WGS sequence"/>
</dbReference>
<evidence type="ECO:0000256" key="16">
    <source>
        <dbReference type="ARBA" id="ARBA00023170"/>
    </source>
</evidence>
<dbReference type="PROSITE" id="PS00107">
    <property type="entry name" value="PROTEIN_KINASE_ATP"/>
    <property type="match status" value="1"/>
</dbReference>
<keyword evidence="17" id="KW-0325">Glycoprotein</keyword>
<dbReference type="PROSITE" id="PS01285">
    <property type="entry name" value="FA58C_1"/>
    <property type="match status" value="1"/>
</dbReference>
<dbReference type="FunFam" id="1.10.510.10:FF:001512">
    <property type="entry name" value="Receptor tyrosine-protein kinase erbB-2"/>
    <property type="match status" value="1"/>
</dbReference>
<evidence type="ECO:0000256" key="6">
    <source>
        <dbReference type="ARBA" id="ARBA00022679"/>
    </source>
</evidence>
<keyword evidence="27" id="KW-1185">Reference proteome</keyword>
<dbReference type="FunFam" id="2.60.120.260:FF:000007">
    <property type="entry name" value="Discoidin domain receptor tyrosine kinase 1"/>
    <property type="match status" value="1"/>
</dbReference>
<evidence type="ECO:0000256" key="3">
    <source>
        <dbReference type="ARBA" id="ARBA00004489"/>
    </source>
</evidence>
<dbReference type="InterPro" id="IPR050122">
    <property type="entry name" value="RTK"/>
</dbReference>
<dbReference type="SMART" id="SM00219">
    <property type="entry name" value="TyrKc"/>
    <property type="match status" value="1"/>
</dbReference>
<keyword evidence="6" id="KW-0808">Transferase</keyword>
<dbReference type="Gene3D" id="3.30.200.20">
    <property type="entry name" value="Phosphorylase Kinase, domain 1"/>
    <property type="match status" value="1"/>
</dbReference>
<dbReference type="SUPFAM" id="SSF49785">
    <property type="entry name" value="Galactose-binding domain-like"/>
    <property type="match status" value="1"/>
</dbReference>
<evidence type="ECO:0000313" key="25">
    <source>
        <dbReference type="EMBL" id="VDN51993.1"/>
    </source>
</evidence>
<keyword evidence="13 22" id="KW-0472">Membrane</keyword>
<keyword evidence="16" id="KW-0675">Receptor</keyword>
<evidence type="ECO:0000256" key="22">
    <source>
        <dbReference type="SAM" id="Phobius"/>
    </source>
</evidence>
<evidence type="ECO:0000256" key="1">
    <source>
        <dbReference type="ARBA" id="ARBA00004251"/>
    </source>
</evidence>
<reference evidence="25 27" key="2">
    <citation type="submission" date="2018-11" db="EMBL/GenBank/DDBJ databases">
        <authorList>
            <consortium name="Pathogen Informatics"/>
        </authorList>
    </citation>
    <scope>NUCLEOTIDE SEQUENCE [LARGE SCALE GENOMIC DNA]</scope>
</reference>
<feature type="binding site" evidence="20">
    <location>
        <position position="554"/>
    </location>
    <ligand>
        <name>ATP</name>
        <dbReference type="ChEBI" id="CHEBI:30616"/>
    </ligand>
</feature>
<evidence type="ECO:0000256" key="21">
    <source>
        <dbReference type="SAM" id="MobiDB-lite"/>
    </source>
</evidence>
<dbReference type="InterPro" id="IPR000421">
    <property type="entry name" value="FA58C"/>
</dbReference>
<dbReference type="GO" id="GO:0038062">
    <property type="term" value="F:protein tyrosine kinase collagen receptor activity"/>
    <property type="evidence" value="ECO:0007669"/>
    <property type="project" value="TreeGrafter"/>
</dbReference>
<dbReference type="PROSITE" id="PS00109">
    <property type="entry name" value="PROTEIN_KINASE_TYR"/>
    <property type="match status" value="1"/>
</dbReference>
<dbReference type="OrthoDB" id="6071166at2759"/>
<protein>
    <recommendedName>
        <fullName evidence="4">receptor protein-tyrosine kinase</fullName>
        <ecNumber evidence="4">2.7.10.1</ecNumber>
    </recommendedName>
</protein>
<evidence type="ECO:0000259" key="24">
    <source>
        <dbReference type="PROSITE" id="PS50022"/>
    </source>
</evidence>
<keyword evidence="8" id="KW-0732">Signal</keyword>
<evidence type="ECO:0000259" key="23">
    <source>
        <dbReference type="PROSITE" id="PS50011"/>
    </source>
</evidence>
<dbReference type="Proteomes" id="UP000038040">
    <property type="component" value="Unplaced"/>
</dbReference>
<evidence type="ECO:0000256" key="20">
    <source>
        <dbReference type="PROSITE-ProRule" id="PRU10141"/>
    </source>
</evidence>
<dbReference type="Gene3D" id="2.60.120.260">
    <property type="entry name" value="Galactose-binding domain-like"/>
    <property type="match status" value="1"/>
</dbReference>
<keyword evidence="7 22" id="KW-0812">Transmembrane</keyword>
<dbReference type="PANTHER" id="PTHR24416">
    <property type="entry name" value="TYROSINE-PROTEIN KINASE RECEPTOR"/>
    <property type="match status" value="1"/>
</dbReference>
<dbReference type="Pfam" id="PF00754">
    <property type="entry name" value="F5_F8_type_C"/>
    <property type="match status" value="1"/>
</dbReference>
<dbReference type="GO" id="GO:0005524">
    <property type="term" value="F:ATP binding"/>
    <property type="evidence" value="ECO:0007669"/>
    <property type="project" value="UniProtKB-UniRule"/>
</dbReference>
<comment type="catalytic activity">
    <reaction evidence="18">
        <text>L-tyrosyl-[protein] + ATP = O-phospho-L-tyrosyl-[protein] + ADP + H(+)</text>
        <dbReference type="Rhea" id="RHEA:10596"/>
        <dbReference type="Rhea" id="RHEA-COMP:10136"/>
        <dbReference type="Rhea" id="RHEA-COMP:20101"/>
        <dbReference type="ChEBI" id="CHEBI:15378"/>
        <dbReference type="ChEBI" id="CHEBI:30616"/>
        <dbReference type="ChEBI" id="CHEBI:46858"/>
        <dbReference type="ChEBI" id="CHEBI:61978"/>
        <dbReference type="ChEBI" id="CHEBI:456216"/>
        <dbReference type="EC" id="2.7.10.1"/>
    </reaction>
</comment>
<evidence type="ECO:0000256" key="8">
    <source>
        <dbReference type="ARBA" id="ARBA00022729"/>
    </source>
</evidence>
<dbReference type="GO" id="GO:0043204">
    <property type="term" value="C:perikaryon"/>
    <property type="evidence" value="ECO:0007669"/>
    <property type="project" value="UniProtKB-SubCell"/>
</dbReference>
<evidence type="ECO:0000256" key="5">
    <source>
        <dbReference type="ARBA" id="ARBA00022475"/>
    </source>
</evidence>
<evidence type="ECO:0000256" key="2">
    <source>
        <dbReference type="ARBA" id="ARBA00004484"/>
    </source>
</evidence>
<keyword evidence="11 20" id="KW-0067">ATP-binding</keyword>
<evidence type="ECO:0000313" key="26">
    <source>
        <dbReference type="Proteomes" id="UP000038040"/>
    </source>
</evidence>
<evidence type="ECO:0000256" key="9">
    <source>
        <dbReference type="ARBA" id="ARBA00022741"/>
    </source>
</evidence>
<dbReference type="InterPro" id="IPR011009">
    <property type="entry name" value="Kinase-like_dom_sf"/>
</dbReference>
<dbReference type="InterPro" id="IPR020635">
    <property type="entry name" value="Tyr_kinase_cat_dom"/>
</dbReference>
<feature type="compositionally biased region" description="Polar residues" evidence="21">
    <location>
        <begin position="1"/>
        <end position="15"/>
    </location>
</feature>
<dbReference type="EMBL" id="UYYG01000039">
    <property type="protein sequence ID" value="VDN51993.1"/>
    <property type="molecule type" value="Genomic_DNA"/>
</dbReference>
<evidence type="ECO:0000256" key="15">
    <source>
        <dbReference type="ARBA" id="ARBA00023157"/>
    </source>
</evidence>
<reference evidence="28" key="1">
    <citation type="submission" date="2016-04" db="UniProtKB">
        <authorList>
            <consortium name="WormBaseParasite"/>
        </authorList>
    </citation>
    <scope>IDENTIFICATION</scope>
</reference>
<keyword evidence="14" id="KW-0829">Tyrosine-protein kinase</keyword>
<evidence type="ECO:0000313" key="28">
    <source>
        <dbReference type="WBParaSite" id="DME_0000776901-mRNA-1"/>
    </source>
</evidence>
<evidence type="ECO:0000256" key="18">
    <source>
        <dbReference type="ARBA" id="ARBA00051243"/>
    </source>
</evidence>
<dbReference type="Gene3D" id="1.10.510.10">
    <property type="entry name" value="Transferase(Phosphotransferase) domain 1"/>
    <property type="match status" value="1"/>
</dbReference>
<dbReference type="GO" id="GO:0008045">
    <property type="term" value="P:motor neuron axon guidance"/>
    <property type="evidence" value="ECO:0007669"/>
    <property type="project" value="UniProtKB-ARBA"/>
</dbReference>
<dbReference type="WBParaSite" id="DME_0000776901-mRNA-1">
    <property type="protein sequence ID" value="DME_0000776901-mRNA-1"/>
    <property type="gene ID" value="DME_0000776901"/>
</dbReference>
<evidence type="ECO:0000256" key="14">
    <source>
        <dbReference type="ARBA" id="ARBA00023137"/>
    </source>
</evidence>
<dbReference type="PROSITE" id="PS50011">
    <property type="entry name" value="PROTEIN_KINASE_DOM"/>
    <property type="match status" value="1"/>
</dbReference>
<evidence type="ECO:0000256" key="7">
    <source>
        <dbReference type="ARBA" id="ARBA00022692"/>
    </source>
</evidence>
<feature type="domain" description="F5/8 type C" evidence="24">
    <location>
        <begin position="1"/>
        <end position="151"/>
    </location>
</feature>
<keyword evidence="9 20" id="KW-0547">Nucleotide-binding</keyword>
<dbReference type="Gene3D" id="2.60.120.1190">
    <property type="match status" value="1"/>
</dbReference>
<keyword evidence="10" id="KW-0418">Kinase</keyword>
<dbReference type="GO" id="GO:0043235">
    <property type="term" value="C:receptor complex"/>
    <property type="evidence" value="ECO:0007669"/>
    <property type="project" value="TreeGrafter"/>
</dbReference>
<dbReference type="InterPro" id="IPR000719">
    <property type="entry name" value="Prot_kinase_dom"/>
</dbReference>
<feature type="domain" description="Protein kinase" evidence="23">
    <location>
        <begin position="527"/>
        <end position="786"/>
    </location>
</feature>
<accession>A0A0N4UJD9</accession>
<evidence type="ECO:0000256" key="4">
    <source>
        <dbReference type="ARBA" id="ARBA00011902"/>
    </source>
</evidence>
<feature type="region of interest" description="Disordered" evidence="21">
    <location>
        <begin position="1"/>
        <end position="40"/>
    </location>
</feature>
<dbReference type="Pfam" id="PF07714">
    <property type="entry name" value="PK_Tyr_Ser-Thr"/>
    <property type="match status" value="1"/>
</dbReference>
<dbReference type="InterPro" id="IPR017441">
    <property type="entry name" value="Protein_kinase_ATP_BS"/>
</dbReference>
<dbReference type="Pfam" id="PF21114">
    <property type="entry name" value="DDR1-2_DS-like"/>
    <property type="match status" value="1"/>
</dbReference>
<dbReference type="PANTHER" id="PTHR24416:SF634">
    <property type="entry name" value="DISCOIDIN DOMAIN-CONTAINING RECEPTOR TYROSINE KINASE B"/>
    <property type="match status" value="1"/>
</dbReference>
<dbReference type="SUPFAM" id="SSF56112">
    <property type="entry name" value="Protein kinase-like (PK-like)"/>
    <property type="match status" value="1"/>
</dbReference>
<organism evidence="26 28">
    <name type="scientific">Dracunculus medinensis</name>
    <name type="common">Guinea worm</name>
    <dbReference type="NCBI Taxonomy" id="318479"/>
    <lineage>
        <taxon>Eukaryota</taxon>
        <taxon>Metazoa</taxon>
        <taxon>Ecdysozoa</taxon>
        <taxon>Nematoda</taxon>
        <taxon>Chromadorea</taxon>
        <taxon>Rhabditida</taxon>
        <taxon>Spirurina</taxon>
        <taxon>Dracunculoidea</taxon>
        <taxon>Dracunculidae</taxon>
        <taxon>Dracunculus</taxon>
    </lineage>
</organism>
<dbReference type="GO" id="GO:0005518">
    <property type="term" value="F:collagen binding"/>
    <property type="evidence" value="ECO:0007669"/>
    <property type="project" value="TreeGrafter"/>
</dbReference>
<keyword evidence="5" id="KW-1003">Cell membrane</keyword>
<dbReference type="PROSITE" id="PS01286">
    <property type="entry name" value="FA58C_2"/>
    <property type="match status" value="1"/>
</dbReference>
<dbReference type="GO" id="GO:0048680">
    <property type="term" value="P:positive regulation of axon regeneration"/>
    <property type="evidence" value="ECO:0007669"/>
    <property type="project" value="UniProtKB-ARBA"/>
</dbReference>
<evidence type="ECO:0000313" key="27">
    <source>
        <dbReference type="Proteomes" id="UP000274756"/>
    </source>
</evidence>
<dbReference type="InterPro" id="IPR048525">
    <property type="entry name" value="DDR1-2_DS-like"/>
</dbReference>
<dbReference type="PROSITE" id="PS50022">
    <property type="entry name" value="FA58C_3"/>
    <property type="match status" value="1"/>
</dbReference>
<keyword evidence="15" id="KW-1015">Disulfide bond</keyword>
<dbReference type="InterPro" id="IPR008979">
    <property type="entry name" value="Galactose-bd-like_sf"/>
</dbReference>
<dbReference type="GO" id="GO:0030424">
    <property type="term" value="C:axon"/>
    <property type="evidence" value="ECO:0007669"/>
    <property type="project" value="UniProtKB-SubCell"/>
</dbReference>
<dbReference type="EC" id="2.7.10.1" evidence="4"/>
<dbReference type="AlphaFoldDB" id="A0A0N4UJD9"/>